<comment type="caution">
    <text evidence="9">The sequence shown here is derived from an EMBL/GenBank/DDBJ whole genome shotgun (WGS) entry which is preliminary data.</text>
</comment>
<organism evidence="9 10">
    <name type="scientific">Planococcus halotolerans</name>
    <dbReference type="NCBI Taxonomy" id="2233542"/>
    <lineage>
        <taxon>Bacteria</taxon>
        <taxon>Bacillati</taxon>
        <taxon>Bacillota</taxon>
        <taxon>Bacilli</taxon>
        <taxon>Bacillales</taxon>
        <taxon>Caryophanaceae</taxon>
        <taxon>Planococcus</taxon>
    </lineage>
</organism>
<dbReference type="InterPro" id="IPR042099">
    <property type="entry name" value="ANL_N_sf"/>
</dbReference>
<dbReference type="Pfam" id="PF00501">
    <property type="entry name" value="AMP-binding"/>
    <property type="match status" value="1"/>
</dbReference>
<dbReference type="InterPro" id="IPR025110">
    <property type="entry name" value="AMP-bd_C"/>
</dbReference>
<dbReference type="GO" id="GO:0005524">
    <property type="term" value="F:ATP binding"/>
    <property type="evidence" value="ECO:0007669"/>
    <property type="project" value="UniProtKB-KW"/>
</dbReference>
<dbReference type="Proteomes" id="UP000251002">
    <property type="component" value="Unassembled WGS sequence"/>
</dbReference>
<proteinExistence type="inferred from homology"/>
<dbReference type="InterPro" id="IPR045851">
    <property type="entry name" value="AMP-bd_C_sf"/>
</dbReference>
<dbReference type="GO" id="GO:0006085">
    <property type="term" value="P:acetyl-CoA biosynthetic process"/>
    <property type="evidence" value="ECO:0007669"/>
    <property type="project" value="TreeGrafter"/>
</dbReference>
<dbReference type="PROSITE" id="PS00455">
    <property type="entry name" value="AMP_BINDING"/>
    <property type="match status" value="1"/>
</dbReference>
<evidence type="ECO:0000259" key="8">
    <source>
        <dbReference type="Pfam" id="PF13193"/>
    </source>
</evidence>
<dbReference type="RefSeq" id="WP_112224623.1">
    <property type="nucleotide sequence ID" value="NZ_CP047673.1"/>
</dbReference>
<dbReference type="GO" id="GO:0005829">
    <property type="term" value="C:cytosol"/>
    <property type="evidence" value="ECO:0007669"/>
    <property type="project" value="TreeGrafter"/>
</dbReference>
<dbReference type="FunFam" id="3.30.300.30:FF:000005">
    <property type="entry name" value="Acyl-coenzyme A synthetase ACSM5, mitochondrial"/>
    <property type="match status" value="1"/>
</dbReference>
<evidence type="ECO:0000313" key="9">
    <source>
        <dbReference type="EMBL" id="RAZ74057.1"/>
    </source>
</evidence>
<evidence type="ECO:0000256" key="3">
    <source>
        <dbReference type="ARBA" id="ARBA00022598"/>
    </source>
</evidence>
<evidence type="ECO:0000256" key="2">
    <source>
        <dbReference type="ARBA" id="ARBA00013275"/>
    </source>
</evidence>
<feature type="domain" description="AMP-dependent synthetase/ligase" evidence="7">
    <location>
        <begin position="55"/>
        <end position="418"/>
    </location>
</feature>
<evidence type="ECO:0000256" key="5">
    <source>
        <dbReference type="ARBA" id="ARBA00022840"/>
    </source>
</evidence>
<reference evidence="9 10" key="1">
    <citation type="submission" date="2018-06" db="EMBL/GenBank/DDBJ databases">
        <title>The draft genome sequences of strains SCU63 and S1.</title>
        <authorList>
            <person name="Gan L."/>
        </authorList>
    </citation>
    <scope>NUCLEOTIDE SEQUENCE [LARGE SCALE GENOMIC DNA]</scope>
    <source>
        <strain evidence="9 10">SCU63</strain>
    </source>
</reference>
<sequence>MKVEALPAVSGEFNLHNYEEIASGFDWKEAEKEFSWYETGKVNMAHEAIDRHADSDRKNKVALYYKDQHRNESYTFYEMKRMTNRAANMLKSHSDLEKGDRMFIFMPRSPELYFTMFGALKMGLIVGPLFEAFMEGAIYDRLDDSDAKAIITTPELVSRVPFDKLPNLKTIFLVGENIEENDHTVDVMKYLPNSSDQFEVEWLDKEDGLVLHYTSGSTGKPKGVLHAQYAMVQHLQTARWVLDFNEQDIYWCTADPGWVTGTSYGVFAPWLNGTTTVIIGGRFSPEGWYQAIEDYGVTVWYSAPTAFRMLMGAGDALVKEYNLSTLRHVLSVGEPLNPEVIRWGAQVFERRIHDTWWMTETGAQVICNYPALAIKPGSMGKPVPGIKVAIVDDQGNELPANQMGNLAIEKGWPSMMRQIWNNPEKYESYFLKDKWYVSGDSAYKDEEGYYWFQGRVDDVIMTSGERVGPFEVESKLLEHPAVAEAGVIGKPDPVRGEIIKAFVALVEGYEPSEELIQDIQQFVKKGLAAHAAPREIEFKDKLPKTRSGKIMRRVLKAWELDLPTGDLSTMED</sequence>
<dbReference type="GO" id="GO:0003987">
    <property type="term" value="F:acetate-CoA ligase activity"/>
    <property type="evidence" value="ECO:0007669"/>
    <property type="project" value="UniProtKB-EC"/>
</dbReference>
<dbReference type="InterPro" id="IPR020845">
    <property type="entry name" value="AMP-binding_CS"/>
</dbReference>
<comment type="similarity">
    <text evidence="1">Belongs to the ATP-dependent AMP-binding enzyme family.</text>
</comment>
<protein>
    <recommendedName>
        <fullName evidence="2">acetate--CoA ligase</fullName>
        <ecNumber evidence="2">6.2.1.1</ecNumber>
    </recommendedName>
</protein>
<evidence type="ECO:0000313" key="10">
    <source>
        <dbReference type="Proteomes" id="UP000251002"/>
    </source>
</evidence>
<keyword evidence="4" id="KW-0547">Nucleotide-binding</keyword>
<keyword evidence="3 9" id="KW-0436">Ligase</keyword>
<gene>
    <name evidence="9" type="ORF">DP120_15865</name>
</gene>
<dbReference type="NCBIfam" id="NF003313">
    <property type="entry name" value="PRK04319.1"/>
    <property type="match status" value="1"/>
</dbReference>
<evidence type="ECO:0000256" key="4">
    <source>
        <dbReference type="ARBA" id="ARBA00022741"/>
    </source>
</evidence>
<dbReference type="Gene3D" id="3.40.50.12780">
    <property type="entry name" value="N-terminal domain of ligase-like"/>
    <property type="match status" value="1"/>
</dbReference>
<keyword evidence="6" id="KW-0007">Acetylation</keyword>
<evidence type="ECO:0000256" key="1">
    <source>
        <dbReference type="ARBA" id="ARBA00006432"/>
    </source>
</evidence>
<dbReference type="AlphaFoldDB" id="A0A365KLP2"/>
<evidence type="ECO:0000256" key="6">
    <source>
        <dbReference type="ARBA" id="ARBA00022990"/>
    </source>
</evidence>
<name>A0A365KLP2_9BACL</name>
<keyword evidence="5" id="KW-0067">ATP-binding</keyword>
<dbReference type="Pfam" id="PF13193">
    <property type="entry name" value="AMP-binding_C"/>
    <property type="match status" value="1"/>
</dbReference>
<evidence type="ECO:0000259" key="7">
    <source>
        <dbReference type="Pfam" id="PF00501"/>
    </source>
</evidence>
<keyword evidence="10" id="KW-1185">Reference proteome</keyword>
<dbReference type="InterPro" id="IPR000873">
    <property type="entry name" value="AMP-dep_synth/lig_dom"/>
</dbReference>
<dbReference type="EC" id="6.2.1.1" evidence="2"/>
<dbReference type="PANTHER" id="PTHR24095">
    <property type="entry name" value="ACETYL-COENZYME A SYNTHETASE"/>
    <property type="match status" value="1"/>
</dbReference>
<dbReference type="Gene3D" id="3.30.300.30">
    <property type="match status" value="1"/>
</dbReference>
<dbReference type="EMBL" id="QLZR01000008">
    <property type="protein sequence ID" value="RAZ74057.1"/>
    <property type="molecule type" value="Genomic_DNA"/>
</dbReference>
<feature type="domain" description="AMP-binding enzyme C-terminal" evidence="8">
    <location>
        <begin position="471"/>
        <end position="549"/>
    </location>
</feature>
<dbReference type="PANTHER" id="PTHR24095:SF14">
    <property type="entry name" value="ACETYL-COENZYME A SYNTHETASE 1"/>
    <property type="match status" value="1"/>
</dbReference>
<dbReference type="SUPFAM" id="SSF56801">
    <property type="entry name" value="Acetyl-CoA synthetase-like"/>
    <property type="match status" value="1"/>
</dbReference>
<accession>A0A365KLP2</accession>